<accession>A0A2G5UV87</accession>
<dbReference type="AlphaFoldDB" id="A0A2G5UV87"/>
<feature type="compositionally biased region" description="Polar residues" evidence="1">
    <location>
        <begin position="48"/>
        <end position="62"/>
    </location>
</feature>
<evidence type="ECO:0000313" key="2">
    <source>
        <dbReference type="EMBL" id="PIC43136.1"/>
    </source>
</evidence>
<proteinExistence type="predicted"/>
<protein>
    <submittedName>
        <fullName evidence="2">Uncharacterized protein</fullName>
    </submittedName>
</protein>
<organism evidence="2 3">
    <name type="scientific">Caenorhabditis nigoni</name>
    <dbReference type="NCBI Taxonomy" id="1611254"/>
    <lineage>
        <taxon>Eukaryota</taxon>
        <taxon>Metazoa</taxon>
        <taxon>Ecdysozoa</taxon>
        <taxon>Nematoda</taxon>
        <taxon>Chromadorea</taxon>
        <taxon>Rhabditida</taxon>
        <taxon>Rhabditina</taxon>
        <taxon>Rhabditomorpha</taxon>
        <taxon>Rhabditoidea</taxon>
        <taxon>Rhabditidae</taxon>
        <taxon>Peloderinae</taxon>
        <taxon>Caenorhabditis</taxon>
    </lineage>
</organism>
<reference evidence="3" key="1">
    <citation type="submission" date="2017-10" db="EMBL/GenBank/DDBJ databases">
        <title>Rapid genome shrinkage in a self-fertile nematode reveals novel sperm competition proteins.</title>
        <authorList>
            <person name="Yin D."/>
            <person name="Schwarz E.M."/>
            <person name="Thomas C.G."/>
            <person name="Felde R.L."/>
            <person name="Korf I.F."/>
            <person name="Cutter A.D."/>
            <person name="Schartner C.M."/>
            <person name="Ralston E.J."/>
            <person name="Meyer B.J."/>
            <person name="Haag E.S."/>
        </authorList>
    </citation>
    <scope>NUCLEOTIDE SEQUENCE [LARGE SCALE GENOMIC DNA]</scope>
    <source>
        <strain evidence="3">JU1422</strain>
    </source>
</reference>
<sequence length="90" mass="10108">MPAPNRNSSMRKLRDILERQNSETHSKNQENSNIGNRTDSPTEDVSDHNNTSFMSLLSAPSSQEEEEEEGTLVAVKQKYSLRLPGMLCTV</sequence>
<evidence type="ECO:0000313" key="3">
    <source>
        <dbReference type="Proteomes" id="UP000230233"/>
    </source>
</evidence>
<dbReference type="Proteomes" id="UP000230233">
    <property type="component" value="Chromosome III"/>
</dbReference>
<feature type="compositionally biased region" description="Basic and acidic residues" evidence="1">
    <location>
        <begin position="12"/>
        <end position="28"/>
    </location>
</feature>
<feature type="compositionally biased region" description="Polar residues" evidence="1">
    <location>
        <begin position="29"/>
        <end position="39"/>
    </location>
</feature>
<gene>
    <name evidence="2" type="primary">Cnig_chr_III.g9999</name>
    <name evidence="2" type="ORF">B9Z55_009999</name>
</gene>
<dbReference type="EMBL" id="PDUG01000003">
    <property type="protein sequence ID" value="PIC43136.1"/>
    <property type="molecule type" value="Genomic_DNA"/>
</dbReference>
<keyword evidence="3" id="KW-1185">Reference proteome</keyword>
<feature type="region of interest" description="Disordered" evidence="1">
    <location>
        <begin position="1"/>
        <end position="70"/>
    </location>
</feature>
<evidence type="ECO:0000256" key="1">
    <source>
        <dbReference type="SAM" id="MobiDB-lite"/>
    </source>
</evidence>
<name>A0A2G5UV87_9PELO</name>
<feature type="compositionally biased region" description="Polar residues" evidence="1">
    <location>
        <begin position="1"/>
        <end position="10"/>
    </location>
</feature>
<comment type="caution">
    <text evidence="2">The sequence shown here is derived from an EMBL/GenBank/DDBJ whole genome shotgun (WGS) entry which is preliminary data.</text>
</comment>